<evidence type="ECO:0000313" key="1">
    <source>
        <dbReference type="EMBL" id="RNA00452.1"/>
    </source>
</evidence>
<reference evidence="1 2" key="1">
    <citation type="journal article" date="2018" name="Sci. Rep.">
        <title>Genomic signatures of local adaptation to the degree of environmental predictability in rotifers.</title>
        <authorList>
            <person name="Franch-Gras L."/>
            <person name="Hahn C."/>
            <person name="Garcia-Roger E.M."/>
            <person name="Carmona M.J."/>
            <person name="Serra M."/>
            <person name="Gomez A."/>
        </authorList>
    </citation>
    <scope>NUCLEOTIDE SEQUENCE [LARGE SCALE GENOMIC DNA]</scope>
    <source>
        <strain evidence="1">HYR1</strain>
    </source>
</reference>
<sequence>MVINNVVLQEVEWLTSGEKPYKYSKDGSDLYGQNCSELLFKTVIMYYGTDLSWVNIKMKINLKKTKNHFGHYFILNGDQRRKFVQLKKNHTHHTGIKCTPYKAVFGIDTSLGLSSTTIPVKEWSKLETAKQLFDAVGEEELGDDNEEHYSPEDVFDPKEYQLDELTQR</sequence>
<dbReference type="AlphaFoldDB" id="A0A3M7PMW4"/>
<evidence type="ECO:0000313" key="2">
    <source>
        <dbReference type="Proteomes" id="UP000276133"/>
    </source>
</evidence>
<comment type="caution">
    <text evidence="1">The sequence shown here is derived from an EMBL/GenBank/DDBJ whole genome shotgun (WGS) entry which is preliminary data.</text>
</comment>
<name>A0A3M7PMW4_BRAPC</name>
<proteinExistence type="predicted"/>
<keyword evidence="2" id="KW-1185">Reference proteome</keyword>
<organism evidence="1 2">
    <name type="scientific">Brachionus plicatilis</name>
    <name type="common">Marine rotifer</name>
    <name type="synonym">Brachionus muelleri</name>
    <dbReference type="NCBI Taxonomy" id="10195"/>
    <lineage>
        <taxon>Eukaryota</taxon>
        <taxon>Metazoa</taxon>
        <taxon>Spiralia</taxon>
        <taxon>Gnathifera</taxon>
        <taxon>Rotifera</taxon>
        <taxon>Eurotatoria</taxon>
        <taxon>Monogononta</taxon>
        <taxon>Pseudotrocha</taxon>
        <taxon>Ploima</taxon>
        <taxon>Brachionidae</taxon>
        <taxon>Brachionus</taxon>
    </lineage>
</organism>
<protein>
    <submittedName>
        <fullName evidence="1">KRAB-A domain-containing 2-like</fullName>
    </submittedName>
</protein>
<dbReference type="Proteomes" id="UP000276133">
    <property type="component" value="Unassembled WGS sequence"/>
</dbReference>
<dbReference type="OrthoDB" id="7420654at2759"/>
<gene>
    <name evidence="1" type="ORF">BpHYR1_015407</name>
</gene>
<accession>A0A3M7PMW4</accession>
<dbReference type="EMBL" id="REGN01009745">
    <property type="protein sequence ID" value="RNA00452.1"/>
    <property type="molecule type" value="Genomic_DNA"/>
</dbReference>